<feature type="transmembrane region" description="Helical" evidence="1">
    <location>
        <begin position="116"/>
        <end position="132"/>
    </location>
</feature>
<sequence length="595" mass="67734">MNKRSHRRIEIVSLVTVAGVTAVTLGYVVWGTLVNPHAIGNKDVCFWLAWMAQFSNEKLFVNDLITNYVQFVTPFGFSLLYRMASIFVEPVTFSKILPFPLVIVTAIYLYRIGRMIAGWEAGFATVAFFLFFPSHLKSFCGGIPHGFMFPLLVMALFYLMNARWLIVALLLFVGSLFYPLVSILGLPLFSLCIVQRSEGPLPLRLNGRGFGYLCAAALLCGAALFPKIVAENPEIGPTISAREAKAMPEMQKKGRLKVLPFKRLSVRVIENDFPDVYESHAKRFRPYLWLLLAAYAVALKKRALDFPWPLWGLALCSVFLYYLATLLAFRLYFPSRYVSYPFAVLICIVLGVNSVRFIRTFETRKRRIFASVIVFGLAVAFEGHKLDDASTVEECPLPSELLQFVQALPEDTLIAGHPFEMDWVMLFGKRKVFVTYEASSPIHAEYYKTMRERTRDFFRAYYADSEEPISEFLLRNDIDYLIVNMKHFEDKYLQRGKIYFQPINDEVLEMVGANNFYLEKAAETKAVFSKKGYIIIPSGALERRTDSLSKERRYSTPSNSVSPSSCRDELLFSRYVFAQRQFGGPSPGKPACGVQ</sequence>
<dbReference type="EMBL" id="QZKI01000093">
    <property type="protein sequence ID" value="RJP68186.1"/>
    <property type="molecule type" value="Genomic_DNA"/>
</dbReference>
<keyword evidence="1" id="KW-0472">Membrane</keyword>
<protein>
    <recommendedName>
        <fullName evidence="4">Glycosyltransferase RgtA/B/C/D-like domain-containing protein</fullName>
    </recommendedName>
</protein>
<organism evidence="2 3">
    <name type="scientific">Candidatus Abyssobacteria bacterium SURF_17</name>
    <dbReference type="NCBI Taxonomy" id="2093361"/>
    <lineage>
        <taxon>Bacteria</taxon>
        <taxon>Pseudomonadati</taxon>
        <taxon>Candidatus Hydrogenedentota</taxon>
        <taxon>Candidatus Abyssobacteria</taxon>
    </lineage>
</organism>
<feature type="transmembrane region" description="Helical" evidence="1">
    <location>
        <begin position="12"/>
        <end position="30"/>
    </location>
</feature>
<evidence type="ECO:0000256" key="1">
    <source>
        <dbReference type="SAM" id="Phobius"/>
    </source>
</evidence>
<keyword evidence="1" id="KW-1133">Transmembrane helix</keyword>
<gene>
    <name evidence="2" type="ORF">C4532_12975</name>
</gene>
<name>A0A419EV25_9BACT</name>
<evidence type="ECO:0000313" key="3">
    <source>
        <dbReference type="Proteomes" id="UP000285961"/>
    </source>
</evidence>
<feature type="transmembrane region" description="Helical" evidence="1">
    <location>
        <begin position="210"/>
        <end position="230"/>
    </location>
</feature>
<feature type="transmembrane region" description="Helical" evidence="1">
    <location>
        <begin position="93"/>
        <end position="110"/>
    </location>
</feature>
<accession>A0A419EV25</accession>
<feature type="transmembrane region" description="Helical" evidence="1">
    <location>
        <begin position="311"/>
        <end position="333"/>
    </location>
</feature>
<reference evidence="2 3" key="1">
    <citation type="journal article" date="2017" name="ISME J.">
        <title>Energy and carbon metabolisms in a deep terrestrial subsurface fluid microbial community.</title>
        <authorList>
            <person name="Momper L."/>
            <person name="Jungbluth S.P."/>
            <person name="Lee M.D."/>
            <person name="Amend J.P."/>
        </authorList>
    </citation>
    <scope>NUCLEOTIDE SEQUENCE [LARGE SCALE GENOMIC DNA]</scope>
    <source>
        <strain evidence="2">SURF_17</strain>
    </source>
</reference>
<feature type="transmembrane region" description="Helical" evidence="1">
    <location>
        <begin position="165"/>
        <end position="189"/>
    </location>
</feature>
<proteinExistence type="predicted"/>
<keyword evidence="1" id="KW-0812">Transmembrane</keyword>
<feature type="transmembrane region" description="Helical" evidence="1">
    <location>
        <begin position="139"/>
        <end position="159"/>
    </location>
</feature>
<dbReference type="AlphaFoldDB" id="A0A419EV25"/>
<comment type="caution">
    <text evidence="2">The sequence shown here is derived from an EMBL/GenBank/DDBJ whole genome shotgun (WGS) entry which is preliminary data.</text>
</comment>
<dbReference type="Proteomes" id="UP000285961">
    <property type="component" value="Unassembled WGS sequence"/>
</dbReference>
<evidence type="ECO:0008006" key="4">
    <source>
        <dbReference type="Google" id="ProtNLM"/>
    </source>
</evidence>
<feature type="transmembrane region" description="Helical" evidence="1">
    <location>
        <begin position="339"/>
        <end position="358"/>
    </location>
</feature>
<evidence type="ECO:0000313" key="2">
    <source>
        <dbReference type="EMBL" id="RJP68186.1"/>
    </source>
</evidence>